<dbReference type="RefSeq" id="WP_107137402.1">
    <property type="nucleotide sequence ID" value="NZ_PYSV01000005.1"/>
</dbReference>
<evidence type="ECO:0000313" key="1">
    <source>
        <dbReference type="EMBL" id="PTA68528.1"/>
    </source>
</evidence>
<evidence type="ECO:0000313" key="2">
    <source>
        <dbReference type="Proteomes" id="UP000240317"/>
    </source>
</evidence>
<dbReference type="EMBL" id="PYSV01000005">
    <property type="protein sequence ID" value="PTA68528.1"/>
    <property type="molecule type" value="Genomic_DNA"/>
</dbReference>
<dbReference type="OrthoDB" id="71056at2"/>
<comment type="caution">
    <text evidence="1">The sequence shown here is derived from an EMBL/GenBank/DDBJ whole genome shotgun (WGS) entry which is preliminary data.</text>
</comment>
<reference evidence="1 2" key="1">
    <citation type="submission" date="2018-03" db="EMBL/GenBank/DDBJ databases">
        <title>Draft genome of Deinococcus sp. OD32.</title>
        <authorList>
            <person name="Wang X.-P."/>
            <person name="Du Z.-J."/>
        </authorList>
    </citation>
    <scope>NUCLEOTIDE SEQUENCE [LARGE SCALE GENOMIC DNA]</scope>
    <source>
        <strain evidence="1 2">OD32</strain>
    </source>
</reference>
<sequence length="142" mass="14919">MTASSLTPAQATRFVQDLLNLMVQHGLSSLRAGADGGHLGLSGPGHFMTRDLTFDFLSPAEHRSAAQAYGIPTDQCRLTGQPRTDQDIAPFVRAVGTLFDLHGVQSLTFAPGAHLGFRADGAAREFVLEGVSVQAGSGVNTI</sequence>
<keyword evidence="2" id="KW-1185">Reference proteome</keyword>
<dbReference type="AlphaFoldDB" id="A0A2T3W9E4"/>
<protein>
    <submittedName>
        <fullName evidence="1">Uncharacterized protein</fullName>
    </submittedName>
</protein>
<name>A0A2T3W9E4_9DEIO</name>
<proteinExistence type="predicted"/>
<dbReference type="Proteomes" id="UP000240317">
    <property type="component" value="Unassembled WGS sequence"/>
</dbReference>
<gene>
    <name evidence="1" type="ORF">C8263_06950</name>
</gene>
<accession>A0A2T3W9E4</accession>
<organism evidence="1 2">
    <name type="scientific">Deinococcus arcticus</name>
    <dbReference type="NCBI Taxonomy" id="2136176"/>
    <lineage>
        <taxon>Bacteria</taxon>
        <taxon>Thermotogati</taxon>
        <taxon>Deinococcota</taxon>
        <taxon>Deinococci</taxon>
        <taxon>Deinococcales</taxon>
        <taxon>Deinococcaceae</taxon>
        <taxon>Deinococcus</taxon>
    </lineage>
</organism>